<dbReference type="InterPro" id="IPR014710">
    <property type="entry name" value="RmlC-like_jellyroll"/>
</dbReference>
<dbReference type="EMBL" id="JAHCMY010000001">
    <property type="protein sequence ID" value="MBS9522614.1"/>
    <property type="molecule type" value="Genomic_DNA"/>
</dbReference>
<dbReference type="RefSeq" id="WP_213943509.1">
    <property type="nucleotide sequence ID" value="NZ_JAHBGI010000004.1"/>
</dbReference>
<dbReference type="SUPFAM" id="SSF51206">
    <property type="entry name" value="cAMP-binding domain-like"/>
    <property type="match status" value="1"/>
</dbReference>
<evidence type="ECO:0000313" key="3">
    <source>
        <dbReference type="Proteomes" id="UP001319104"/>
    </source>
</evidence>
<dbReference type="Proteomes" id="UP001319104">
    <property type="component" value="Unassembled WGS sequence"/>
</dbReference>
<comment type="caution">
    <text evidence="2">The sequence shown here is derived from an EMBL/GenBank/DDBJ whole genome shotgun (WGS) entry which is preliminary data.</text>
</comment>
<keyword evidence="3" id="KW-1185">Reference proteome</keyword>
<proteinExistence type="predicted"/>
<dbReference type="CDD" id="cd00038">
    <property type="entry name" value="CAP_ED"/>
    <property type="match status" value="1"/>
</dbReference>
<dbReference type="InterPro" id="IPR000595">
    <property type="entry name" value="cNMP-bd_dom"/>
</dbReference>
<gene>
    <name evidence="2" type="ORF">KI659_01180</name>
</gene>
<sequence>MLNPFKKKYTESELEVFDFLSNVRYFEGLSHSELERFLPAIHYRKYVKDEVVFFSNDPSGAIYIIKQGKVKLTIDIKDDFETIMNLEEPACFGENALLEDKKRLYTAIIASEQAELMVFPSYAIQEVFANNSQIKSKMITSLAEYYNDNNLRMFKSYKSSFGFFNLSQMFE</sequence>
<dbReference type="PANTHER" id="PTHR23011">
    <property type="entry name" value="CYCLIC NUCLEOTIDE-BINDING DOMAIN CONTAINING PROTEIN"/>
    <property type="match status" value="1"/>
</dbReference>
<accession>A0AAP2CFN2</accession>
<evidence type="ECO:0000259" key="1">
    <source>
        <dbReference type="PROSITE" id="PS50042"/>
    </source>
</evidence>
<dbReference type="Gene3D" id="2.60.120.10">
    <property type="entry name" value="Jelly Rolls"/>
    <property type="match status" value="1"/>
</dbReference>
<name>A0AAP2CFN2_9BACT</name>
<dbReference type="Pfam" id="PF00027">
    <property type="entry name" value="cNMP_binding"/>
    <property type="match status" value="1"/>
</dbReference>
<dbReference type="PROSITE" id="PS50042">
    <property type="entry name" value="CNMP_BINDING_3"/>
    <property type="match status" value="1"/>
</dbReference>
<evidence type="ECO:0000313" key="2">
    <source>
        <dbReference type="EMBL" id="MBS9522614.1"/>
    </source>
</evidence>
<dbReference type="InterPro" id="IPR018490">
    <property type="entry name" value="cNMP-bd_dom_sf"/>
</dbReference>
<dbReference type="AlphaFoldDB" id="A0AAP2CFN2"/>
<feature type="domain" description="Cyclic nucleotide-binding" evidence="1">
    <location>
        <begin position="25"/>
        <end position="145"/>
    </location>
</feature>
<organism evidence="2 3">
    <name type="scientific">Litoribacter ruber</name>
    <dbReference type="NCBI Taxonomy" id="702568"/>
    <lineage>
        <taxon>Bacteria</taxon>
        <taxon>Pseudomonadati</taxon>
        <taxon>Bacteroidota</taxon>
        <taxon>Cytophagia</taxon>
        <taxon>Cytophagales</taxon>
        <taxon>Cyclobacteriaceae</taxon>
        <taxon>Litoribacter</taxon>
    </lineage>
</organism>
<dbReference type="SMART" id="SM00100">
    <property type="entry name" value="cNMP"/>
    <property type="match status" value="1"/>
</dbReference>
<reference evidence="2 3" key="1">
    <citation type="submission" date="2021-05" db="EMBL/GenBank/DDBJ databases">
        <authorList>
            <person name="Zhang Z.D."/>
            <person name="Osman G."/>
        </authorList>
    </citation>
    <scope>NUCLEOTIDE SEQUENCE [LARGE SCALE GENOMIC DNA]</scope>
    <source>
        <strain evidence="2 3">KCTC 32217</strain>
    </source>
</reference>
<dbReference type="PANTHER" id="PTHR23011:SF28">
    <property type="entry name" value="CYCLIC NUCLEOTIDE-BINDING DOMAIN CONTAINING PROTEIN"/>
    <property type="match status" value="1"/>
</dbReference>
<protein>
    <submittedName>
        <fullName evidence="2">Cyclic nucleotide-binding domain-containing protein</fullName>
    </submittedName>
</protein>